<dbReference type="PANTHER" id="PTHR11229">
    <property type="entry name" value="50S RIBOSOMAL PROTEIN L3"/>
    <property type="match status" value="1"/>
</dbReference>
<accession>A0A059F7G2</accession>
<comment type="similarity">
    <text evidence="1 8 9">Belongs to the universal ribosomal protein uL3 family.</text>
</comment>
<feature type="modified residue" description="N5-methylglutamine" evidence="8">
    <location>
        <position position="169"/>
    </location>
</feature>
<dbReference type="EMBL" id="ARYI01000024">
    <property type="protein sequence ID" value="KCZ86518.1"/>
    <property type="molecule type" value="Genomic_DNA"/>
</dbReference>
<evidence type="ECO:0000256" key="8">
    <source>
        <dbReference type="HAMAP-Rule" id="MF_01325"/>
    </source>
</evidence>
<comment type="PTM">
    <text evidence="8">Methylated by PrmB.</text>
</comment>
<keyword evidence="5 8" id="KW-0689">Ribosomal protein</keyword>
<sequence length="252" mass="26428">MTLPAARTGVLARKVGMTRIFAADGRHVPVTVLSLDGCQVVGVRSEEERSVTTKKGGQVTRTDGYKAVIMGSGDKKAKNTTKALRGQFAKAGVAPKAKLKEFRVSGDLPEVGSTVQADHFAEGQLVDVSAMSIGKGFAGAMKRWNFSGLRASHGVSISHRAHGSTGMNQDPGRVFKNKKMAGHLGDERVTTQNLVVVRTDVERGLILVKGSVPGHDGTFVEVRDAVKKALPADAPAAGSFKAPEKLSAGGEG</sequence>
<organism evidence="11 12">
    <name type="scientific">Hyphomonas hirschiana VP5</name>
    <dbReference type="NCBI Taxonomy" id="1280951"/>
    <lineage>
        <taxon>Bacteria</taxon>
        <taxon>Pseudomonadati</taxon>
        <taxon>Pseudomonadota</taxon>
        <taxon>Alphaproteobacteria</taxon>
        <taxon>Hyphomonadales</taxon>
        <taxon>Hyphomonadaceae</taxon>
        <taxon>Hyphomonas</taxon>
    </lineage>
</organism>
<dbReference type="InterPro" id="IPR000597">
    <property type="entry name" value="Ribosomal_uL3"/>
</dbReference>
<dbReference type="InterPro" id="IPR009000">
    <property type="entry name" value="Transl_B-barrel_sf"/>
</dbReference>
<dbReference type="PANTHER" id="PTHR11229:SF16">
    <property type="entry name" value="LARGE RIBOSOMAL SUBUNIT PROTEIN UL3C"/>
    <property type="match status" value="1"/>
</dbReference>
<keyword evidence="3 8" id="KW-0699">rRNA-binding</keyword>
<dbReference type="Proteomes" id="UP000025061">
    <property type="component" value="Unassembled WGS sequence"/>
</dbReference>
<name>A0A059F7G2_9PROT</name>
<keyword evidence="4 8" id="KW-0694">RNA-binding</keyword>
<comment type="caution">
    <text evidence="11">The sequence shown here is derived from an EMBL/GenBank/DDBJ whole genome shotgun (WGS) entry which is preliminary data.</text>
</comment>
<keyword evidence="6 8" id="KW-0687">Ribonucleoprotein</keyword>
<proteinExistence type="inferred from homology"/>
<evidence type="ECO:0000256" key="10">
    <source>
        <dbReference type="RuleBase" id="RU003906"/>
    </source>
</evidence>
<evidence type="ECO:0000256" key="2">
    <source>
        <dbReference type="ARBA" id="ARBA00022481"/>
    </source>
</evidence>
<dbReference type="PROSITE" id="PS00474">
    <property type="entry name" value="RIBOSOMAL_L3"/>
    <property type="match status" value="1"/>
</dbReference>
<dbReference type="GO" id="GO:0019843">
    <property type="term" value="F:rRNA binding"/>
    <property type="evidence" value="ECO:0007669"/>
    <property type="project" value="UniProtKB-UniRule"/>
</dbReference>
<evidence type="ECO:0000256" key="3">
    <source>
        <dbReference type="ARBA" id="ARBA00022730"/>
    </source>
</evidence>
<dbReference type="NCBIfam" id="TIGR03625">
    <property type="entry name" value="L3_bact"/>
    <property type="match status" value="1"/>
</dbReference>
<dbReference type="RefSeq" id="WP_011647826.1">
    <property type="nucleotide sequence ID" value="NZ_ARYI01000024.1"/>
</dbReference>
<evidence type="ECO:0000256" key="6">
    <source>
        <dbReference type="ARBA" id="ARBA00023274"/>
    </source>
</evidence>
<evidence type="ECO:0000313" key="12">
    <source>
        <dbReference type="Proteomes" id="UP000025061"/>
    </source>
</evidence>
<keyword evidence="12" id="KW-1185">Reference proteome</keyword>
<gene>
    <name evidence="8" type="primary">rplC</name>
    <name evidence="11" type="ORF">HHI_17378</name>
</gene>
<dbReference type="InterPro" id="IPR019927">
    <property type="entry name" value="Ribosomal_uL3_bac/org-type"/>
</dbReference>
<evidence type="ECO:0000256" key="7">
    <source>
        <dbReference type="ARBA" id="ARBA00035243"/>
    </source>
</evidence>
<dbReference type="PATRIC" id="fig|1280951.3.peg.3499"/>
<dbReference type="OrthoDB" id="9806135at2"/>
<dbReference type="InterPro" id="IPR019926">
    <property type="entry name" value="Ribosomal_uL3_CS"/>
</dbReference>
<protein>
    <recommendedName>
        <fullName evidence="7 8">Large ribosomal subunit protein uL3</fullName>
    </recommendedName>
</protein>
<dbReference type="Gene3D" id="2.40.30.10">
    <property type="entry name" value="Translation factors"/>
    <property type="match status" value="1"/>
</dbReference>
<evidence type="ECO:0000256" key="5">
    <source>
        <dbReference type="ARBA" id="ARBA00022980"/>
    </source>
</evidence>
<dbReference type="Gene3D" id="3.30.160.810">
    <property type="match status" value="1"/>
</dbReference>
<comment type="function">
    <text evidence="8 10">One of the primary rRNA binding proteins, it binds directly near the 3'-end of the 23S rRNA, where it nucleates assembly of the 50S subunit.</text>
</comment>
<comment type="subunit">
    <text evidence="8 10">Part of the 50S ribosomal subunit. Forms a cluster with proteins L14 and L19.</text>
</comment>
<dbReference type="GO" id="GO:0003735">
    <property type="term" value="F:structural constituent of ribosome"/>
    <property type="evidence" value="ECO:0007669"/>
    <property type="project" value="UniProtKB-UniRule"/>
</dbReference>
<dbReference type="AlphaFoldDB" id="A0A059F7G2"/>
<dbReference type="FunFam" id="2.40.30.10:FF:000004">
    <property type="entry name" value="50S ribosomal protein L3"/>
    <property type="match status" value="1"/>
</dbReference>
<evidence type="ECO:0000256" key="1">
    <source>
        <dbReference type="ARBA" id="ARBA00006540"/>
    </source>
</evidence>
<dbReference type="GO" id="GO:0006412">
    <property type="term" value="P:translation"/>
    <property type="evidence" value="ECO:0007669"/>
    <property type="project" value="UniProtKB-UniRule"/>
</dbReference>
<reference evidence="11 12" key="1">
    <citation type="submission" date="2013-04" db="EMBL/GenBank/DDBJ databases">
        <title>Hyphomonas hirschiana VP5 Genome Sequencing.</title>
        <authorList>
            <person name="Lai Q."/>
            <person name="Shao Z."/>
        </authorList>
    </citation>
    <scope>NUCLEOTIDE SEQUENCE [LARGE SCALE GENOMIC DNA]</scope>
    <source>
        <strain evidence="11 12">VP5</strain>
    </source>
</reference>
<keyword evidence="2 8" id="KW-0488">Methylation</keyword>
<dbReference type="Pfam" id="PF00297">
    <property type="entry name" value="Ribosomal_L3"/>
    <property type="match status" value="1"/>
</dbReference>
<evidence type="ECO:0000256" key="4">
    <source>
        <dbReference type="ARBA" id="ARBA00022884"/>
    </source>
</evidence>
<dbReference type="HAMAP" id="MF_01325_B">
    <property type="entry name" value="Ribosomal_uL3_B"/>
    <property type="match status" value="1"/>
</dbReference>
<dbReference type="SUPFAM" id="SSF50447">
    <property type="entry name" value="Translation proteins"/>
    <property type="match status" value="1"/>
</dbReference>
<dbReference type="GO" id="GO:0022625">
    <property type="term" value="C:cytosolic large ribosomal subunit"/>
    <property type="evidence" value="ECO:0007669"/>
    <property type="project" value="TreeGrafter"/>
</dbReference>
<dbReference type="SMR" id="A0A059F7G2"/>
<evidence type="ECO:0000256" key="9">
    <source>
        <dbReference type="RuleBase" id="RU003905"/>
    </source>
</evidence>
<evidence type="ECO:0000313" key="11">
    <source>
        <dbReference type="EMBL" id="KCZ86518.1"/>
    </source>
</evidence>